<proteinExistence type="predicted"/>
<dbReference type="Pfam" id="PF14026">
    <property type="entry name" value="SCO4226-like"/>
    <property type="match status" value="1"/>
</dbReference>
<sequence>MKKFIIEREVPEASELTTAELAEMSRKCNIAAASMGVPYRWVTSYVTGDKIYCIHEADDETVVREHARRCGFKATTLAVVIAEFGPHTAEV</sequence>
<accession>A0A439DW94</accession>
<evidence type="ECO:0008006" key="3">
    <source>
        <dbReference type="Google" id="ProtNLM"/>
    </source>
</evidence>
<gene>
    <name evidence="1" type="ORF">MELE44368_15510</name>
</gene>
<evidence type="ECO:0000313" key="2">
    <source>
        <dbReference type="Proteomes" id="UP000287177"/>
    </source>
</evidence>
<dbReference type="EMBL" id="ATDN01000009">
    <property type="protein sequence ID" value="RWA21481.1"/>
    <property type="molecule type" value="Genomic_DNA"/>
</dbReference>
<comment type="caution">
    <text evidence="1">The sequence shown here is derived from an EMBL/GenBank/DDBJ whole genome shotgun (WGS) entry which is preliminary data.</text>
</comment>
<keyword evidence="2" id="KW-1185">Reference proteome</keyword>
<evidence type="ECO:0000313" key="1">
    <source>
        <dbReference type="EMBL" id="RWA21481.1"/>
    </source>
</evidence>
<name>A0A439DW94_9MYCO</name>
<dbReference type="InterPro" id="IPR025336">
    <property type="entry name" value="SCO4226-like"/>
</dbReference>
<dbReference type="RefSeq" id="WP_128107955.1">
    <property type="nucleotide sequence ID" value="NZ_ATDN01000009.1"/>
</dbReference>
<reference evidence="1 2" key="1">
    <citation type="submission" date="2013-06" db="EMBL/GenBank/DDBJ databases">
        <title>The draft sequence of the Mycobacterium elephantis genome.</title>
        <authorList>
            <person name="Pettersson F.B."/>
            <person name="Das S."/>
            <person name="Dasgupta S."/>
            <person name="Bhattacharya A."/>
            <person name="Kirsebom L.A."/>
        </authorList>
    </citation>
    <scope>NUCLEOTIDE SEQUENCE [LARGE SCALE GENOMIC DNA]</scope>
    <source>
        <strain evidence="1 2">DSM 44368</strain>
    </source>
</reference>
<protein>
    <recommendedName>
        <fullName evidence="3">DUF4242 domain-containing protein</fullName>
    </recommendedName>
</protein>
<dbReference type="AlphaFoldDB" id="A0A439DW94"/>
<organism evidence="1 2">
    <name type="scientific">Mycolicibacterium elephantis DSM 44368</name>
    <dbReference type="NCBI Taxonomy" id="1335622"/>
    <lineage>
        <taxon>Bacteria</taxon>
        <taxon>Bacillati</taxon>
        <taxon>Actinomycetota</taxon>
        <taxon>Actinomycetes</taxon>
        <taxon>Mycobacteriales</taxon>
        <taxon>Mycobacteriaceae</taxon>
        <taxon>Mycolicibacterium</taxon>
    </lineage>
</organism>
<dbReference type="Proteomes" id="UP000287177">
    <property type="component" value="Unassembled WGS sequence"/>
</dbReference>